<evidence type="ECO:0000256" key="3">
    <source>
        <dbReference type="ARBA" id="ARBA00001974"/>
    </source>
</evidence>
<dbReference type="Pfam" id="PF00258">
    <property type="entry name" value="Flavodoxin_1"/>
    <property type="match status" value="1"/>
</dbReference>
<evidence type="ECO:0000256" key="1">
    <source>
        <dbReference type="ARBA" id="ARBA00001962"/>
    </source>
</evidence>
<dbReference type="InterPro" id="IPR045761">
    <property type="entry name" value="ODP_dom"/>
</dbReference>
<dbReference type="InterPro" id="IPR036188">
    <property type="entry name" value="FAD/NAD-bd_sf"/>
</dbReference>
<evidence type="ECO:0000256" key="5">
    <source>
        <dbReference type="ARBA" id="ARBA00022448"/>
    </source>
</evidence>
<keyword evidence="6" id="KW-0285">Flavoprotein</keyword>
<organism evidence="12 13">
    <name type="scientific">Sedimentibacter saalensis</name>
    <dbReference type="NCBI Taxonomy" id="130788"/>
    <lineage>
        <taxon>Bacteria</taxon>
        <taxon>Bacillati</taxon>
        <taxon>Bacillota</taxon>
        <taxon>Tissierellia</taxon>
        <taxon>Sedimentibacter</taxon>
    </lineage>
</organism>
<dbReference type="PANTHER" id="PTHR32145:SF11">
    <property type="entry name" value="DIFLAVIN FLAVOPROTEIN A 2-RELATED"/>
    <property type="match status" value="1"/>
</dbReference>
<dbReference type="SMART" id="SM00849">
    <property type="entry name" value="Lactamase_B"/>
    <property type="match status" value="1"/>
</dbReference>
<dbReference type="InterPro" id="IPR016156">
    <property type="entry name" value="FAD/NAD-linked_Rdtase_dimer_sf"/>
</dbReference>
<comment type="cofactor">
    <cofactor evidence="3">
        <name>FAD</name>
        <dbReference type="ChEBI" id="CHEBI:57692"/>
    </cofactor>
</comment>
<evidence type="ECO:0000256" key="2">
    <source>
        <dbReference type="ARBA" id="ARBA00001965"/>
    </source>
</evidence>
<dbReference type="InterPro" id="IPR051285">
    <property type="entry name" value="NADH_oxidoreductase_modular"/>
</dbReference>
<dbReference type="Gene3D" id="3.60.15.10">
    <property type="entry name" value="Ribonuclease Z/Hydroxyacylglutathione hydrolase-like"/>
    <property type="match status" value="1"/>
</dbReference>
<comment type="similarity">
    <text evidence="4">In the N-terminal section; belongs to the zinc metallo-hydrolase group 3 family.</text>
</comment>
<dbReference type="InterPro" id="IPR008254">
    <property type="entry name" value="Flavodoxin/NO_synth"/>
</dbReference>
<reference evidence="12 13" key="1">
    <citation type="submission" date="2019-07" db="EMBL/GenBank/DDBJ databases">
        <title>Genomic Encyclopedia of Type Strains, Phase I: the one thousand microbial genomes (KMG-I) project.</title>
        <authorList>
            <person name="Kyrpides N."/>
        </authorList>
    </citation>
    <scope>NUCLEOTIDE SEQUENCE [LARGE SCALE GENOMIC DNA]</scope>
    <source>
        <strain evidence="12 13">DSM 13558</strain>
    </source>
</reference>
<dbReference type="SUPFAM" id="SSF51905">
    <property type="entry name" value="FAD/NAD(P)-binding domain"/>
    <property type="match status" value="1"/>
</dbReference>
<dbReference type="InterPro" id="IPR029039">
    <property type="entry name" value="Flavoprotein-like_sf"/>
</dbReference>
<evidence type="ECO:0000256" key="4">
    <source>
        <dbReference type="ARBA" id="ARBA00007121"/>
    </source>
</evidence>
<evidence type="ECO:0000256" key="6">
    <source>
        <dbReference type="ARBA" id="ARBA00022630"/>
    </source>
</evidence>
<dbReference type="InterPro" id="IPR041575">
    <property type="entry name" value="Rubredoxin_C"/>
</dbReference>
<dbReference type="PRINTS" id="PR00368">
    <property type="entry name" value="FADPNR"/>
</dbReference>
<dbReference type="RefSeq" id="WP_170226282.1">
    <property type="nucleotide sequence ID" value="NZ_VLKH01000013.1"/>
</dbReference>
<dbReference type="Pfam" id="PF18267">
    <property type="entry name" value="Rubredoxin_C"/>
    <property type="match status" value="1"/>
</dbReference>
<keyword evidence="7" id="KW-0274">FAD</keyword>
<dbReference type="GO" id="GO:0010181">
    <property type="term" value="F:FMN binding"/>
    <property type="evidence" value="ECO:0007669"/>
    <property type="project" value="InterPro"/>
</dbReference>
<dbReference type="SUPFAM" id="SSF56281">
    <property type="entry name" value="Metallo-hydrolase/oxidoreductase"/>
    <property type="match status" value="1"/>
</dbReference>
<dbReference type="Proteomes" id="UP000315343">
    <property type="component" value="Unassembled WGS sequence"/>
</dbReference>
<dbReference type="InterPro" id="IPR024934">
    <property type="entry name" value="Rubredoxin-like_dom"/>
</dbReference>
<dbReference type="InterPro" id="IPR023753">
    <property type="entry name" value="FAD/NAD-binding_dom"/>
</dbReference>
<dbReference type="Gene3D" id="2.20.28.10">
    <property type="match status" value="2"/>
</dbReference>
<proteinExistence type="inferred from homology"/>
<dbReference type="EMBL" id="VLKH01000013">
    <property type="protein sequence ID" value="TWH77660.1"/>
    <property type="molecule type" value="Genomic_DNA"/>
</dbReference>
<dbReference type="Gene3D" id="3.30.390.30">
    <property type="match status" value="1"/>
</dbReference>
<dbReference type="Gene3D" id="3.50.50.60">
    <property type="entry name" value="FAD/NAD(P)-binding domain"/>
    <property type="match status" value="2"/>
</dbReference>
<dbReference type="GO" id="GO:0005506">
    <property type="term" value="F:iron ion binding"/>
    <property type="evidence" value="ECO:0007669"/>
    <property type="project" value="InterPro"/>
</dbReference>
<protein>
    <submittedName>
        <fullName evidence="12">Flavorubredoxin</fullName>
    </submittedName>
</protein>
<evidence type="ECO:0000313" key="13">
    <source>
        <dbReference type="Proteomes" id="UP000315343"/>
    </source>
</evidence>
<evidence type="ECO:0000259" key="11">
    <source>
        <dbReference type="PROSITE" id="PS50903"/>
    </source>
</evidence>
<dbReference type="SUPFAM" id="SSF57802">
    <property type="entry name" value="Rubredoxin-like"/>
    <property type="match status" value="2"/>
</dbReference>
<dbReference type="InterPro" id="IPR001279">
    <property type="entry name" value="Metallo-B-lactamas"/>
</dbReference>
<evidence type="ECO:0000256" key="8">
    <source>
        <dbReference type="ARBA" id="ARBA00022982"/>
    </source>
</evidence>
<sequence length="901" mass="99860">MKSLKLKDNIYWVGSLDPELEVFDIIMRTEFGTSYNSYVVKGSEKIALIETVKLKCFDDYLEKLKELNISAQDVDYIIVNHTEPDHSGSIENLVKMNPDIQVVGSKQAIEFMNHISNTQFKSIAVKDGDELSLGDKTFKFIDAKFLHWPDSMFSYLKEDKTLFTCDAFGAHYSLDTVLQSTVINKDDYMGAFKYYFDNILAPFKSFYLQAIERIENLDIDMVCTGHGPVLDEDPWKIINLSKQYSTEKKPFEGKLVVIPYVSAYGYTKSMAEEIAKGISESGIKTELYDMVYEDEKKVLDRIYWADGVLFGSPTMVGEALEPIWSILIKMYAPIYKGKYASAFGSYGWSGEAVPNIMQRIKQIRLKPFGEGLRIRFKPSEEQIKEAYNFGVEFAYAVDPSAKKETQTKWKCIVCGAVVEGEEPPAKCPVCGVGPENFEKVQEELKVQSTKVNEAAVAGDEQKTFRWKCTVCGEIIEGTNPPEACPVCGVGPEYFVKVDDEGSEENYADINEKIVIIGASGAGMAACVEIRKRNKISDITIISKESVKGYYRPQLSKMLSNDTVTVESMIIKDDKWLQENKVNLMLDKVVTSIDSENKTVTLESGEKIEYTKLIVASGAEVFVPPFAGRDKQGVFTLRYAKDGNDIKEYSKGKKTGAVIGGGVLGLEAANELKNLGLKVTVIEMADRILPRQLDGDASKILEEIVENSGVTFLKGVGTKEILGDDKVKGILLDNGETVEAEVVIVSTGVKANTKIAEGTGIEIKRAIVVNSKMETAAKDIYACGDCAEYNGINYALWSEAIEQGKAAGINVLGGRSEYETIIPSTTLNAFGSSVFSIGDIGSDPNAEYMTFEKNEGKNYKKLYFKEGILAGGILIGDTSQTVDLIQGFENKKTMEEMAEKFK</sequence>
<dbReference type="PRINTS" id="PR00411">
    <property type="entry name" value="PNDRDTASEI"/>
</dbReference>
<dbReference type="InterPro" id="IPR036866">
    <property type="entry name" value="RibonucZ/Hydroxyglut_hydro"/>
</dbReference>
<feature type="domain" description="Rubredoxin-like" evidence="11">
    <location>
        <begin position="463"/>
        <end position="497"/>
    </location>
</feature>
<dbReference type="CDD" id="cd07709">
    <property type="entry name" value="flavodiiron_proteins_MBL-fold"/>
    <property type="match status" value="1"/>
</dbReference>
<dbReference type="SUPFAM" id="SSF52218">
    <property type="entry name" value="Flavoproteins"/>
    <property type="match status" value="1"/>
</dbReference>
<dbReference type="PROSITE" id="PS50902">
    <property type="entry name" value="FLAVODOXIN_LIKE"/>
    <property type="match status" value="1"/>
</dbReference>
<accession>A0A562J3D4</accession>
<evidence type="ECO:0000313" key="12">
    <source>
        <dbReference type="EMBL" id="TWH77660.1"/>
    </source>
</evidence>
<gene>
    <name evidence="12" type="ORF">LY60_03427</name>
</gene>
<evidence type="ECO:0000259" key="10">
    <source>
        <dbReference type="PROSITE" id="PS50902"/>
    </source>
</evidence>
<keyword evidence="5" id="KW-0813">Transport</keyword>
<dbReference type="CDD" id="cd00729">
    <property type="entry name" value="rubredoxin_SM"/>
    <property type="match status" value="2"/>
</dbReference>
<keyword evidence="9" id="KW-0408">Iron</keyword>
<feature type="domain" description="Rubredoxin-like" evidence="11">
    <location>
        <begin position="406"/>
        <end position="440"/>
    </location>
</feature>
<dbReference type="PROSITE" id="PS50903">
    <property type="entry name" value="RUBREDOXIN_LIKE"/>
    <property type="match status" value="2"/>
</dbReference>
<comment type="caution">
    <text evidence="12">The sequence shown here is derived from an EMBL/GenBank/DDBJ whole genome shotgun (WGS) entry which is preliminary data.</text>
</comment>
<evidence type="ECO:0000256" key="7">
    <source>
        <dbReference type="ARBA" id="ARBA00022827"/>
    </source>
</evidence>
<dbReference type="InterPro" id="IPR048574">
    <property type="entry name" value="RUBY_RBDX"/>
</dbReference>
<dbReference type="Pfam" id="PF19583">
    <property type="entry name" value="ODP"/>
    <property type="match status" value="1"/>
</dbReference>
<dbReference type="Gene3D" id="3.40.50.360">
    <property type="match status" value="1"/>
</dbReference>
<dbReference type="PANTHER" id="PTHR32145">
    <property type="entry name" value="DIFLAVIN FLAVOPROTEIN A 2-RELATED"/>
    <property type="match status" value="1"/>
</dbReference>
<comment type="cofactor">
    <cofactor evidence="1">
        <name>Fe cation</name>
        <dbReference type="ChEBI" id="CHEBI:24875"/>
    </cofactor>
</comment>
<keyword evidence="8" id="KW-0249">Electron transport</keyword>
<feature type="domain" description="Flavodoxin-like" evidence="10">
    <location>
        <begin position="256"/>
        <end position="394"/>
    </location>
</feature>
<name>A0A562J3D4_9FIRM</name>
<keyword evidence="13" id="KW-1185">Reference proteome</keyword>
<evidence type="ECO:0000256" key="9">
    <source>
        <dbReference type="ARBA" id="ARBA00023004"/>
    </source>
</evidence>
<dbReference type="Pfam" id="PF21349">
    <property type="entry name" value="RUBY_RBDX"/>
    <property type="match status" value="2"/>
</dbReference>
<dbReference type="AlphaFoldDB" id="A0A562J3D4"/>
<comment type="cofactor">
    <cofactor evidence="2">
        <name>Fe(3+)</name>
        <dbReference type="ChEBI" id="CHEBI:29034"/>
    </cofactor>
</comment>
<dbReference type="GO" id="GO:0016651">
    <property type="term" value="F:oxidoreductase activity, acting on NAD(P)H"/>
    <property type="evidence" value="ECO:0007669"/>
    <property type="project" value="UniProtKB-ARBA"/>
</dbReference>
<dbReference type="Pfam" id="PF07992">
    <property type="entry name" value="Pyr_redox_2"/>
    <property type="match status" value="1"/>
</dbReference>